<organism evidence="1 2">
    <name type="scientific">Nonomuraea angiospora</name>
    <dbReference type="NCBI Taxonomy" id="46172"/>
    <lineage>
        <taxon>Bacteria</taxon>
        <taxon>Bacillati</taxon>
        <taxon>Actinomycetota</taxon>
        <taxon>Actinomycetes</taxon>
        <taxon>Streptosporangiales</taxon>
        <taxon>Streptosporangiaceae</taxon>
        <taxon>Nonomuraea</taxon>
    </lineage>
</organism>
<sequence length="113" mass="12499">MSVHWVTSEVLFRSASRGLPHRNGVKRVSSRSATIVPPPPIEWPAAPSTPFSLPEIGLPVALPRLSGWVPAALIWVPRWLGLSDSVSVSTLRTTKPQDARRGPSQLRFCWVPW</sequence>
<dbReference type="Proteomes" id="UP000633509">
    <property type="component" value="Unassembled WGS sequence"/>
</dbReference>
<comment type="caution">
    <text evidence="1">The sequence shown here is derived from an EMBL/GenBank/DDBJ whole genome shotgun (WGS) entry which is preliminary data.</text>
</comment>
<protein>
    <submittedName>
        <fullName evidence="1">Uncharacterized protein</fullName>
    </submittedName>
</protein>
<keyword evidence="2" id="KW-1185">Reference proteome</keyword>
<dbReference type="EMBL" id="JADBEK010000001">
    <property type="protein sequence ID" value="MBE1591959.1"/>
    <property type="molecule type" value="Genomic_DNA"/>
</dbReference>
<name>A0ABR9MGS4_9ACTN</name>
<dbReference type="RefSeq" id="WP_318787663.1">
    <property type="nucleotide sequence ID" value="NZ_JADBEK010000001.1"/>
</dbReference>
<accession>A0ABR9MGS4</accession>
<evidence type="ECO:0000313" key="2">
    <source>
        <dbReference type="Proteomes" id="UP000633509"/>
    </source>
</evidence>
<gene>
    <name evidence="1" type="ORF">H4W80_010217</name>
</gene>
<evidence type="ECO:0000313" key="1">
    <source>
        <dbReference type="EMBL" id="MBE1591959.1"/>
    </source>
</evidence>
<proteinExistence type="predicted"/>
<reference evidence="1 2" key="1">
    <citation type="submission" date="2020-10" db="EMBL/GenBank/DDBJ databases">
        <title>Sequencing the genomes of 1000 actinobacteria strains.</title>
        <authorList>
            <person name="Klenk H.-P."/>
        </authorList>
    </citation>
    <scope>NUCLEOTIDE SEQUENCE [LARGE SCALE GENOMIC DNA]</scope>
    <source>
        <strain evidence="1 2">DSM 43173</strain>
    </source>
</reference>